<protein>
    <recommendedName>
        <fullName evidence="1">Integrase core domain-containing protein</fullName>
    </recommendedName>
</protein>
<evidence type="ECO:0000313" key="2">
    <source>
        <dbReference type="EMBL" id="KAG5649579.1"/>
    </source>
</evidence>
<evidence type="ECO:0000313" key="3">
    <source>
        <dbReference type="Proteomes" id="UP000717328"/>
    </source>
</evidence>
<organism evidence="2 3">
    <name type="scientific">Sphagnurus paluster</name>
    <dbReference type="NCBI Taxonomy" id="117069"/>
    <lineage>
        <taxon>Eukaryota</taxon>
        <taxon>Fungi</taxon>
        <taxon>Dikarya</taxon>
        <taxon>Basidiomycota</taxon>
        <taxon>Agaricomycotina</taxon>
        <taxon>Agaricomycetes</taxon>
        <taxon>Agaricomycetidae</taxon>
        <taxon>Agaricales</taxon>
        <taxon>Tricholomatineae</taxon>
        <taxon>Lyophyllaceae</taxon>
        <taxon>Sphagnurus</taxon>
    </lineage>
</organism>
<dbReference type="PANTHER" id="PTHR46791">
    <property type="entry name" value="EXPRESSED PROTEIN"/>
    <property type="match status" value="1"/>
</dbReference>
<dbReference type="InterPro" id="IPR058913">
    <property type="entry name" value="Integrase_dom_put"/>
</dbReference>
<keyword evidence="3" id="KW-1185">Reference proteome</keyword>
<sequence length="156" mass="18208">MEETRGVTRGSYIWGRSVHNIRIEKLWRDLTLGFGAKWKSFFQTLEMHDGLDVDSDAHIWLLHVLFLSDINIDALNWANAWNNHIMSIRNERQRSPRDMFVFGIIQNGVRGMIDNNNDLDLDSFGIDWDDYDDPTVLAHHTVHNPPDSHDNPFITH</sequence>
<proteinExistence type="predicted"/>
<dbReference type="OrthoDB" id="3353107at2759"/>
<dbReference type="AlphaFoldDB" id="A0A9P7GH77"/>
<gene>
    <name evidence="2" type="ORF">H0H81_003004</name>
</gene>
<reference evidence="2" key="1">
    <citation type="submission" date="2021-02" db="EMBL/GenBank/DDBJ databases">
        <authorList>
            <person name="Nieuwenhuis M."/>
            <person name="Van De Peppel L.J.J."/>
        </authorList>
    </citation>
    <scope>NUCLEOTIDE SEQUENCE</scope>
    <source>
        <strain evidence="2">D49</strain>
    </source>
</reference>
<feature type="domain" description="Integrase core" evidence="1">
    <location>
        <begin position="1"/>
        <end position="107"/>
    </location>
</feature>
<reference evidence="2" key="2">
    <citation type="submission" date="2021-10" db="EMBL/GenBank/DDBJ databases">
        <title>Phylogenomics reveals ancestral predisposition of the termite-cultivated fungus Termitomyces towards a domesticated lifestyle.</title>
        <authorList>
            <person name="Auxier B."/>
            <person name="Grum-Grzhimaylo A."/>
            <person name="Cardenas M.E."/>
            <person name="Lodge J.D."/>
            <person name="Laessoe T."/>
            <person name="Pedersen O."/>
            <person name="Smith M.E."/>
            <person name="Kuyper T.W."/>
            <person name="Franco-Molano E.A."/>
            <person name="Baroni T.J."/>
            <person name="Aanen D.K."/>
        </authorList>
    </citation>
    <scope>NUCLEOTIDE SEQUENCE</scope>
    <source>
        <strain evidence="2">D49</strain>
    </source>
</reference>
<comment type="caution">
    <text evidence="2">The sequence shown here is derived from an EMBL/GenBank/DDBJ whole genome shotgun (WGS) entry which is preliminary data.</text>
</comment>
<name>A0A9P7GH77_9AGAR</name>
<dbReference type="Proteomes" id="UP000717328">
    <property type="component" value="Unassembled WGS sequence"/>
</dbReference>
<accession>A0A9P7GH77</accession>
<dbReference type="PANTHER" id="PTHR46791:SF5">
    <property type="entry name" value="CLR5 DOMAIN-CONTAINING PROTEIN-RELATED"/>
    <property type="match status" value="1"/>
</dbReference>
<dbReference type="Pfam" id="PF24764">
    <property type="entry name" value="rva_4"/>
    <property type="match status" value="1"/>
</dbReference>
<dbReference type="EMBL" id="JABCKI010000859">
    <property type="protein sequence ID" value="KAG5649579.1"/>
    <property type="molecule type" value="Genomic_DNA"/>
</dbReference>
<evidence type="ECO:0000259" key="1">
    <source>
        <dbReference type="Pfam" id="PF24764"/>
    </source>
</evidence>